<reference evidence="1" key="1">
    <citation type="journal article" date="2012" name="Nature">
        <title>The tomato genome sequence provides insights into fleshy fruit evolution.</title>
        <authorList>
            <consortium name="Tomato Genome Consortium"/>
        </authorList>
    </citation>
    <scope>NUCLEOTIDE SEQUENCE [LARGE SCALE GENOMIC DNA]</scope>
    <source>
        <strain evidence="1">cv. Heinz 1706</strain>
    </source>
</reference>
<sequence>MLDIVTLTMQGQQIMEFGAGNVGDRKSTYGFLFNLGFKALSWSSKKPESVALSTSMAEYIATTSAACQEVWLSRLVADFLSESN</sequence>
<proteinExistence type="predicted"/>
<dbReference type="STRING" id="4081.A0A3Q7GXY9"/>
<dbReference type="OMA" id="QGQQIME"/>
<dbReference type="PANTHER" id="PTHR11439:SF463">
    <property type="entry name" value="REVERSE TRANSCRIPTASE TY1_COPIA-TYPE DOMAIN-CONTAINING PROTEIN"/>
    <property type="match status" value="1"/>
</dbReference>
<dbReference type="Gramene" id="Solyc04g056705.1.1">
    <property type="protein sequence ID" value="Solyc04g056705.1.1"/>
    <property type="gene ID" value="Solyc04g056705.1"/>
</dbReference>
<evidence type="ECO:0000313" key="2">
    <source>
        <dbReference type="Proteomes" id="UP000004994"/>
    </source>
</evidence>
<dbReference type="Proteomes" id="UP000004994">
    <property type="component" value="Chromosome 4"/>
</dbReference>
<reference evidence="1" key="2">
    <citation type="submission" date="2019-01" db="UniProtKB">
        <authorList>
            <consortium name="EnsemblPlants"/>
        </authorList>
    </citation>
    <scope>IDENTIFICATION</scope>
    <source>
        <strain evidence="1">cv. Heinz 1706</strain>
    </source>
</reference>
<accession>A0A3Q7GXY9</accession>
<name>A0A3Q7GXY9_SOLLC</name>
<dbReference type="EnsemblPlants" id="Solyc04g056705.1.1">
    <property type="protein sequence ID" value="Solyc04g056705.1.1"/>
    <property type="gene ID" value="Solyc04g056705.1"/>
</dbReference>
<dbReference type="PANTHER" id="PTHR11439">
    <property type="entry name" value="GAG-POL-RELATED RETROTRANSPOSON"/>
    <property type="match status" value="1"/>
</dbReference>
<dbReference type="CDD" id="cd09272">
    <property type="entry name" value="RNase_HI_RT_Ty1"/>
    <property type="match status" value="1"/>
</dbReference>
<dbReference type="InParanoid" id="A0A3Q7GXY9"/>
<keyword evidence="2" id="KW-1185">Reference proteome</keyword>
<protein>
    <submittedName>
        <fullName evidence="1">Uncharacterized protein</fullName>
    </submittedName>
</protein>
<organism evidence="1">
    <name type="scientific">Solanum lycopersicum</name>
    <name type="common">Tomato</name>
    <name type="synonym">Lycopersicon esculentum</name>
    <dbReference type="NCBI Taxonomy" id="4081"/>
    <lineage>
        <taxon>Eukaryota</taxon>
        <taxon>Viridiplantae</taxon>
        <taxon>Streptophyta</taxon>
        <taxon>Embryophyta</taxon>
        <taxon>Tracheophyta</taxon>
        <taxon>Spermatophyta</taxon>
        <taxon>Magnoliopsida</taxon>
        <taxon>eudicotyledons</taxon>
        <taxon>Gunneridae</taxon>
        <taxon>Pentapetalae</taxon>
        <taxon>asterids</taxon>
        <taxon>lamiids</taxon>
        <taxon>Solanales</taxon>
        <taxon>Solanaceae</taxon>
        <taxon>Solanoideae</taxon>
        <taxon>Solaneae</taxon>
        <taxon>Solanum</taxon>
        <taxon>Solanum subgen. Lycopersicon</taxon>
    </lineage>
</organism>
<evidence type="ECO:0000313" key="1">
    <source>
        <dbReference type="EnsemblPlants" id="Solyc04g056705.1.1"/>
    </source>
</evidence>
<dbReference type="AlphaFoldDB" id="A0A3Q7GXY9"/>